<dbReference type="Gene3D" id="3.40.50.2000">
    <property type="entry name" value="Glycogen Phosphorylase B"/>
    <property type="match status" value="2"/>
</dbReference>
<dbReference type="Pfam" id="PF13439">
    <property type="entry name" value="Glyco_transf_4"/>
    <property type="match status" value="1"/>
</dbReference>
<dbReference type="PANTHER" id="PTHR46401">
    <property type="entry name" value="GLYCOSYLTRANSFERASE WBBK-RELATED"/>
    <property type="match status" value="1"/>
</dbReference>
<proteinExistence type="predicted"/>
<dbReference type="CDD" id="cd03801">
    <property type="entry name" value="GT4_PimA-like"/>
    <property type="match status" value="1"/>
</dbReference>
<evidence type="ECO:0000313" key="4">
    <source>
        <dbReference type="Proteomes" id="UP000652427"/>
    </source>
</evidence>
<dbReference type="RefSeq" id="WP_176280421.1">
    <property type="nucleotide sequence ID" value="NZ_JABWMH010000004.1"/>
</dbReference>
<dbReference type="Pfam" id="PF13692">
    <property type="entry name" value="Glyco_trans_1_4"/>
    <property type="match status" value="1"/>
</dbReference>
<feature type="domain" description="Glycosyltransferase subfamily 4-like N-terminal" evidence="2">
    <location>
        <begin position="16"/>
        <end position="172"/>
    </location>
</feature>
<dbReference type="InterPro" id="IPR028098">
    <property type="entry name" value="Glyco_trans_4-like_N"/>
</dbReference>
<keyword evidence="4" id="KW-1185">Reference proteome</keyword>
<comment type="caution">
    <text evidence="3">The sequence shown here is derived from an EMBL/GenBank/DDBJ whole genome shotgun (WGS) entry which is preliminary data.</text>
</comment>
<sequence>MKSILVIGARGIPDVIGGVEKNAERLFPLIANRGWKLCIAGRRPFVKSGQYKGVSLWSAPIPPFLAKSETLYAISTLIRALRMRPDLVHIAGLEPAFMLWAYKLLGCKIVVRLGADFHHRPWSKSPKWVMRCAKYQLRWADHIIAVTPALAKNLRASGIRQNIHVIGNAVDPPENAPVAAEAPISGDYILFVGQISERRNIHSLVAAFCIFVKNHPHMKLVIVGDWEKGSGREQIEALGDKRIVILGSVPRPALSPLYRGARFFVNPSIREGHSNTLLEAISCNCPILLSDLPENRDLRLDAKHYFNPGDIRSLVSALQRAHANPGGFRVNADRFPQWEEIADLTIRVYDRIFADEAARLGSRRKTSRI</sequence>
<gene>
    <name evidence="3" type="ORF">HUO14_13835</name>
</gene>
<protein>
    <submittedName>
        <fullName evidence="3">Glycosyltransferase family 4 protein</fullName>
    </submittedName>
</protein>
<accession>A0ABX2N5V7</accession>
<name>A0ABX2N5V7_9SPHN</name>
<dbReference type="SUPFAM" id="SSF53756">
    <property type="entry name" value="UDP-Glycosyltransferase/glycogen phosphorylase"/>
    <property type="match status" value="1"/>
</dbReference>
<dbReference type="EMBL" id="JABWMH010000004">
    <property type="protein sequence ID" value="NVD28978.1"/>
    <property type="molecule type" value="Genomic_DNA"/>
</dbReference>
<reference evidence="3 4" key="1">
    <citation type="submission" date="2020-06" db="EMBL/GenBank/DDBJ databases">
        <authorList>
            <person name="Kim S.-J."/>
            <person name="Park S.-J."/>
        </authorList>
    </citation>
    <scope>NUCLEOTIDE SEQUENCE [LARGE SCALE GENOMIC DNA]</scope>
    <source>
        <strain evidence="3 4">SW-151</strain>
    </source>
</reference>
<evidence type="ECO:0000259" key="2">
    <source>
        <dbReference type="Pfam" id="PF13439"/>
    </source>
</evidence>
<organism evidence="3 4">
    <name type="scientific">Parasphingorhabdus flavimaris</name>
    <dbReference type="NCBI Taxonomy" id="266812"/>
    <lineage>
        <taxon>Bacteria</taxon>
        <taxon>Pseudomonadati</taxon>
        <taxon>Pseudomonadota</taxon>
        <taxon>Alphaproteobacteria</taxon>
        <taxon>Sphingomonadales</taxon>
        <taxon>Sphingomonadaceae</taxon>
        <taxon>Parasphingorhabdus</taxon>
    </lineage>
</organism>
<dbReference type="Proteomes" id="UP000652427">
    <property type="component" value="Unassembled WGS sequence"/>
</dbReference>
<evidence type="ECO:0000256" key="1">
    <source>
        <dbReference type="ARBA" id="ARBA00022679"/>
    </source>
</evidence>
<dbReference type="PANTHER" id="PTHR46401:SF2">
    <property type="entry name" value="GLYCOSYLTRANSFERASE WBBK-RELATED"/>
    <property type="match status" value="1"/>
</dbReference>
<keyword evidence="1" id="KW-0808">Transferase</keyword>
<evidence type="ECO:0000313" key="3">
    <source>
        <dbReference type="EMBL" id="NVD28978.1"/>
    </source>
</evidence>